<name>A0A8T5GFH3_9ARCH</name>
<evidence type="ECO:0000313" key="1">
    <source>
        <dbReference type="EMBL" id="MBT4870447.1"/>
    </source>
</evidence>
<dbReference type="AlphaFoldDB" id="A0A8T5GFH3"/>
<dbReference type="Proteomes" id="UP000722459">
    <property type="component" value="Unassembled WGS sequence"/>
</dbReference>
<gene>
    <name evidence="1" type="ORF">HON47_02650</name>
</gene>
<protein>
    <submittedName>
        <fullName evidence="1">Uncharacterized protein</fullName>
    </submittedName>
</protein>
<proteinExistence type="predicted"/>
<reference evidence="1" key="1">
    <citation type="journal article" date="2021" name="ISME J.">
        <title>Mercury methylation by metabolically versatile and cosmopolitan marine bacteria.</title>
        <authorList>
            <person name="Lin H."/>
            <person name="Ascher D.B."/>
            <person name="Myung Y."/>
            <person name="Lamborg C.H."/>
            <person name="Hallam S.J."/>
            <person name="Gionfriddo C.M."/>
            <person name="Holt K.E."/>
            <person name="Moreau J.W."/>
        </authorList>
    </citation>
    <scope>NUCLEOTIDE SEQUENCE</scope>
    <source>
        <strain evidence="1">SI075_bin30</strain>
    </source>
</reference>
<sequence length="132" mass="15385">MSGKTGPITDVGKSVSKINAVKHGLYFNLCEFFPCNLCIHRDSCADFEQGGICKLDKEQFEELMKEELDVVKTMEMLIRLNIVRLNRAVEQLNQEPYHIELSKISAEIRQELQSLFLMKNRWCENDRKIETM</sequence>
<dbReference type="EMBL" id="JABJNZ010000037">
    <property type="protein sequence ID" value="MBT4870447.1"/>
    <property type="molecule type" value="Genomic_DNA"/>
</dbReference>
<organism evidence="1 2">
    <name type="scientific">Candidatus Iainarchaeum sp</name>
    <dbReference type="NCBI Taxonomy" id="3101447"/>
    <lineage>
        <taxon>Archaea</taxon>
        <taxon>Candidatus Iainarchaeota</taxon>
        <taxon>Candidatus Iainarchaeia</taxon>
        <taxon>Candidatus Iainarchaeales</taxon>
        <taxon>Candidatus Iainarchaeaceae</taxon>
        <taxon>Candidatus Iainarchaeum</taxon>
    </lineage>
</organism>
<accession>A0A8T5GFH3</accession>
<evidence type="ECO:0000313" key="2">
    <source>
        <dbReference type="Proteomes" id="UP000722459"/>
    </source>
</evidence>
<comment type="caution">
    <text evidence="1">The sequence shown here is derived from an EMBL/GenBank/DDBJ whole genome shotgun (WGS) entry which is preliminary data.</text>
</comment>